<evidence type="ECO:0000256" key="2">
    <source>
        <dbReference type="ARBA" id="ARBA00023002"/>
    </source>
</evidence>
<proteinExistence type="inferred from homology"/>
<name>A0AA42DMH3_9FIRM</name>
<dbReference type="PRINTS" id="PR00081">
    <property type="entry name" value="GDHRDH"/>
</dbReference>
<dbReference type="PIRSF" id="PIRSF000126">
    <property type="entry name" value="11-beta-HSD1"/>
    <property type="match status" value="1"/>
</dbReference>
<dbReference type="AlphaFoldDB" id="A0AA42DMH3"/>
<comment type="caution">
    <text evidence="4">The sequence shown here is derived from an EMBL/GenBank/DDBJ whole genome shotgun (WGS) entry which is preliminary data.</text>
</comment>
<protein>
    <submittedName>
        <fullName evidence="4">SDR family oxidoreductase</fullName>
    </submittedName>
</protein>
<dbReference type="Gene3D" id="3.40.50.720">
    <property type="entry name" value="NAD(P)-binding Rossmann-like Domain"/>
    <property type="match status" value="1"/>
</dbReference>
<dbReference type="RefSeq" id="WP_053983475.1">
    <property type="nucleotide sequence ID" value="NZ_JAQIFT010000040.1"/>
</dbReference>
<dbReference type="InterPro" id="IPR036291">
    <property type="entry name" value="NAD(P)-bd_dom_sf"/>
</dbReference>
<reference evidence="4" key="1">
    <citation type="journal article" date="2023" name="Int. J. Syst. Evol. Microbiol.">
        <title>&lt;i&gt;Holtiella tumoricola&lt;/i&gt; gen. nov. sp. nov., isolated from a human clinical sample.</title>
        <authorList>
            <person name="Allen-Vercoe E."/>
            <person name="Daigneault M.C."/>
            <person name="Vancuren S.J."/>
            <person name="Cochrane K."/>
            <person name="O'Neal L.L."/>
            <person name="Sankaranarayanan K."/>
            <person name="Lawson P.A."/>
        </authorList>
    </citation>
    <scope>NUCLEOTIDE SEQUENCE</scope>
    <source>
        <strain evidence="4">CC70A</strain>
    </source>
</reference>
<dbReference type="PRINTS" id="PR00080">
    <property type="entry name" value="SDRFAMILY"/>
</dbReference>
<evidence type="ECO:0000313" key="4">
    <source>
        <dbReference type="EMBL" id="MDA3731616.1"/>
    </source>
</evidence>
<comment type="similarity">
    <text evidence="1 3">Belongs to the short-chain dehydrogenases/reductases (SDR) family.</text>
</comment>
<evidence type="ECO:0000256" key="3">
    <source>
        <dbReference type="RuleBase" id="RU000363"/>
    </source>
</evidence>
<evidence type="ECO:0000256" key="1">
    <source>
        <dbReference type="ARBA" id="ARBA00006484"/>
    </source>
</evidence>
<dbReference type="CDD" id="cd05233">
    <property type="entry name" value="SDR_c"/>
    <property type="match status" value="1"/>
</dbReference>
<dbReference type="EMBL" id="JAQIFT010000040">
    <property type="protein sequence ID" value="MDA3731616.1"/>
    <property type="molecule type" value="Genomic_DNA"/>
</dbReference>
<dbReference type="SUPFAM" id="SSF51735">
    <property type="entry name" value="NAD(P)-binding Rossmann-fold domains"/>
    <property type="match status" value="1"/>
</dbReference>
<accession>A0AA42DMH3</accession>
<evidence type="ECO:0000313" key="5">
    <source>
        <dbReference type="Proteomes" id="UP001169242"/>
    </source>
</evidence>
<gene>
    <name evidence="4" type="ORF">PBV87_09025</name>
</gene>
<dbReference type="GO" id="GO:0016491">
    <property type="term" value="F:oxidoreductase activity"/>
    <property type="evidence" value="ECO:0007669"/>
    <property type="project" value="UniProtKB-KW"/>
</dbReference>
<keyword evidence="2" id="KW-0560">Oxidoreductase</keyword>
<dbReference type="InterPro" id="IPR002347">
    <property type="entry name" value="SDR_fam"/>
</dbReference>
<sequence length="266" mass="29846">MRTALITGATSGIGLAYAQAFAERGYQLILTGRRQEKLEEIAHTLSHTYHIPVTICVVDFKDTKAFERFSDFIKAQKDIEILVNNAGYGLKKSFIEDELETQLEMLQVHITASVTLAHLVANQLKTAHKNGCIINVCSLAAFTPLPSSAMYCSTKQFLIKFSESLAMELKPYNIQVQALCPGFVHTDFHSRLDISEEACKNYGIITWGTPEEVVKASLRGLIHHQVFVIPGGFNKLCYNLLKWIPRPLYLELVGRYSGQFSSKNKE</sequence>
<dbReference type="PANTHER" id="PTHR44196">
    <property type="entry name" value="DEHYDROGENASE/REDUCTASE SDR FAMILY MEMBER 7B"/>
    <property type="match status" value="1"/>
</dbReference>
<dbReference type="PANTHER" id="PTHR44196:SF2">
    <property type="entry name" value="SHORT-CHAIN DEHYDROGENASE-RELATED"/>
    <property type="match status" value="1"/>
</dbReference>
<keyword evidence="5" id="KW-1185">Reference proteome</keyword>
<organism evidence="4 5">
    <name type="scientific">Holtiella tumoricola</name>
    <dbReference type="NCBI Taxonomy" id="3018743"/>
    <lineage>
        <taxon>Bacteria</taxon>
        <taxon>Bacillati</taxon>
        <taxon>Bacillota</taxon>
        <taxon>Clostridia</taxon>
        <taxon>Lachnospirales</taxon>
        <taxon>Cellulosilyticaceae</taxon>
        <taxon>Holtiella</taxon>
    </lineage>
</organism>
<dbReference type="GO" id="GO:0016020">
    <property type="term" value="C:membrane"/>
    <property type="evidence" value="ECO:0007669"/>
    <property type="project" value="TreeGrafter"/>
</dbReference>
<dbReference type="Proteomes" id="UP001169242">
    <property type="component" value="Unassembled WGS sequence"/>
</dbReference>
<dbReference type="Pfam" id="PF00106">
    <property type="entry name" value="adh_short"/>
    <property type="match status" value="1"/>
</dbReference>